<protein>
    <submittedName>
        <fullName evidence="1">Uncharacterized protein</fullName>
    </submittedName>
</protein>
<dbReference type="RefSeq" id="XP_037171115.1">
    <property type="nucleotide sequence ID" value="XM_037302536.1"/>
</dbReference>
<comment type="caution">
    <text evidence="1">The sequence shown here is derived from an EMBL/GenBank/DDBJ whole genome shotgun (WGS) entry which is preliminary data.</text>
</comment>
<dbReference type="Proteomes" id="UP000578531">
    <property type="component" value="Unassembled WGS sequence"/>
</dbReference>
<reference evidence="1 2" key="1">
    <citation type="journal article" date="2020" name="Genomics">
        <title>Complete, high-quality genomes from long-read metagenomic sequencing of two wolf lichen thalli reveals enigmatic genome architecture.</title>
        <authorList>
            <person name="McKenzie S.K."/>
            <person name="Walston R.F."/>
            <person name="Allen J.L."/>
        </authorList>
    </citation>
    <scope>NUCLEOTIDE SEQUENCE [LARGE SCALE GENOMIC DNA]</scope>
    <source>
        <strain evidence="1">WasteWater2</strain>
    </source>
</reference>
<sequence length="113" mass="12988">MSFDFSIGDIIAVSHLANKVRKRLVDSSDQFKAVSDKVKSLSNIHRDLEEVLPERELTPQQHQDRQDHIRGCENVLKDLDKIMDKYETLDANLAGFGNKYRKLWKSSCLSLKA</sequence>
<dbReference type="EMBL" id="JACCJC010000001">
    <property type="protein sequence ID" value="KAF6241875.1"/>
    <property type="molecule type" value="Genomic_DNA"/>
</dbReference>
<dbReference type="OrthoDB" id="195446at2759"/>
<dbReference type="GeneID" id="59282266"/>
<organism evidence="1 2">
    <name type="scientific">Letharia columbiana</name>
    <dbReference type="NCBI Taxonomy" id="112416"/>
    <lineage>
        <taxon>Eukaryota</taxon>
        <taxon>Fungi</taxon>
        <taxon>Dikarya</taxon>
        <taxon>Ascomycota</taxon>
        <taxon>Pezizomycotina</taxon>
        <taxon>Lecanoromycetes</taxon>
        <taxon>OSLEUM clade</taxon>
        <taxon>Lecanoromycetidae</taxon>
        <taxon>Lecanorales</taxon>
        <taxon>Lecanorineae</taxon>
        <taxon>Parmeliaceae</taxon>
        <taxon>Letharia</taxon>
    </lineage>
</organism>
<proteinExistence type="predicted"/>
<evidence type="ECO:0000313" key="2">
    <source>
        <dbReference type="Proteomes" id="UP000578531"/>
    </source>
</evidence>
<gene>
    <name evidence="1" type="ORF">HO173_000587</name>
</gene>
<keyword evidence="2" id="KW-1185">Reference proteome</keyword>
<accession>A0A8H6G7W3</accession>
<name>A0A8H6G7W3_9LECA</name>
<dbReference type="AlphaFoldDB" id="A0A8H6G7W3"/>
<evidence type="ECO:0000313" key="1">
    <source>
        <dbReference type="EMBL" id="KAF6241875.1"/>
    </source>
</evidence>